<evidence type="ECO:0000313" key="2">
    <source>
        <dbReference type="EMBL" id="KAH9518321.1"/>
    </source>
</evidence>
<dbReference type="AlphaFoldDB" id="A0A922L585"/>
<gene>
    <name evidence="2" type="ORF">DERF_008913</name>
</gene>
<dbReference type="Proteomes" id="UP000790347">
    <property type="component" value="Unassembled WGS sequence"/>
</dbReference>
<feature type="transmembrane region" description="Helical" evidence="1">
    <location>
        <begin position="46"/>
        <end position="66"/>
    </location>
</feature>
<reference evidence="2" key="2">
    <citation type="journal article" date="2022" name="Res Sq">
        <title>Comparative Genomics Reveals Insights into the Divergent Evolution of Astigmatic Mites and Household Pest Adaptations.</title>
        <authorList>
            <person name="Xiong Q."/>
            <person name="Wan A.T.-Y."/>
            <person name="Liu X.-Y."/>
            <person name="Fung C.S.-H."/>
            <person name="Xiao X."/>
            <person name="Malainual N."/>
            <person name="Hou J."/>
            <person name="Wang L."/>
            <person name="Wang M."/>
            <person name="Yang K."/>
            <person name="Cui Y."/>
            <person name="Leung E."/>
            <person name="Nong W."/>
            <person name="Shin S.-K."/>
            <person name="Au S."/>
            <person name="Jeong K.Y."/>
            <person name="Chew F.T."/>
            <person name="Hui J."/>
            <person name="Leung T.F."/>
            <person name="Tungtrongchitr A."/>
            <person name="Zhong N."/>
            <person name="Liu Z."/>
            <person name="Tsui S."/>
        </authorList>
    </citation>
    <scope>NUCLEOTIDE SEQUENCE</scope>
    <source>
        <strain evidence="2">Derf</strain>
        <tissue evidence="2">Whole organism</tissue>
    </source>
</reference>
<sequence length="77" mass="8973">MIERAAPFEHYDDKSRRSFIGIIITISNTIHFQLTSNIIQSLNINFRIIILISNILIFIAVSKLGLVERRKKFVDQQ</sequence>
<organism evidence="2 3">
    <name type="scientific">Dermatophagoides farinae</name>
    <name type="common">American house dust mite</name>
    <dbReference type="NCBI Taxonomy" id="6954"/>
    <lineage>
        <taxon>Eukaryota</taxon>
        <taxon>Metazoa</taxon>
        <taxon>Ecdysozoa</taxon>
        <taxon>Arthropoda</taxon>
        <taxon>Chelicerata</taxon>
        <taxon>Arachnida</taxon>
        <taxon>Acari</taxon>
        <taxon>Acariformes</taxon>
        <taxon>Sarcoptiformes</taxon>
        <taxon>Astigmata</taxon>
        <taxon>Psoroptidia</taxon>
        <taxon>Analgoidea</taxon>
        <taxon>Pyroglyphidae</taxon>
        <taxon>Dermatophagoidinae</taxon>
        <taxon>Dermatophagoides</taxon>
    </lineage>
</organism>
<keyword evidence="1" id="KW-1133">Transmembrane helix</keyword>
<comment type="caution">
    <text evidence="2">The sequence shown here is derived from an EMBL/GenBank/DDBJ whole genome shotgun (WGS) entry which is preliminary data.</text>
</comment>
<keyword evidence="1" id="KW-0812">Transmembrane</keyword>
<evidence type="ECO:0000256" key="1">
    <source>
        <dbReference type="SAM" id="Phobius"/>
    </source>
</evidence>
<evidence type="ECO:0000313" key="3">
    <source>
        <dbReference type="Proteomes" id="UP000790347"/>
    </source>
</evidence>
<keyword evidence="1" id="KW-0472">Membrane</keyword>
<reference evidence="2" key="1">
    <citation type="submission" date="2013-05" db="EMBL/GenBank/DDBJ databases">
        <authorList>
            <person name="Yim A.K.Y."/>
            <person name="Chan T.F."/>
            <person name="Ji K.M."/>
            <person name="Liu X.Y."/>
            <person name="Zhou J.W."/>
            <person name="Li R.Q."/>
            <person name="Yang K.Y."/>
            <person name="Li J."/>
            <person name="Li M."/>
            <person name="Law P.T.W."/>
            <person name="Wu Y.L."/>
            <person name="Cai Z.L."/>
            <person name="Qin H."/>
            <person name="Bao Y."/>
            <person name="Leung R.K.K."/>
            <person name="Ng P.K.S."/>
            <person name="Zou J."/>
            <person name="Zhong X.J."/>
            <person name="Ran P.X."/>
            <person name="Zhong N.S."/>
            <person name="Liu Z.G."/>
            <person name="Tsui S.K.W."/>
        </authorList>
    </citation>
    <scope>NUCLEOTIDE SEQUENCE</scope>
    <source>
        <strain evidence="2">Derf</strain>
        <tissue evidence="2">Whole organism</tissue>
    </source>
</reference>
<dbReference type="EMBL" id="ASGP02000003">
    <property type="protein sequence ID" value="KAH9518321.1"/>
    <property type="molecule type" value="Genomic_DNA"/>
</dbReference>
<protein>
    <submittedName>
        <fullName evidence="2">Uncharacterized protein</fullName>
    </submittedName>
</protein>
<accession>A0A922L585</accession>
<name>A0A922L585_DERFA</name>
<proteinExistence type="predicted"/>
<feature type="transmembrane region" description="Helical" evidence="1">
    <location>
        <begin position="20"/>
        <end position="40"/>
    </location>
</feature>
<keyword evidence="3" id="KW-1185">Reference proteome</keyword>